<feature type="region of interest" description="Disordered" evidence="1">
    <location>
        <begin position="58"/>
        <end position="95"/>
    </location>
</feature>
<dbReference type="Proteomes" id="UP001223802">
    <property type="component" value="Chromosome"/>
</dbReference>
<gene>
    <name evidence="3" type="ORF">PU634_03715</name>
</gene>
<protein>
    <submittedName>
        <fullName evidence="3">DUF2933 domain-containing protein</fullName>
    </submittedName>
</protein>
<feature type="compositionally biased region" description="Basic and acidic residues" evidence="1">
    <location>
        <begin position="64"/>
        <end position="95"/>
    </location>
</feature>
<dbReference type="InterPro" id="IPR021682">
    <property type="entry name" value="DUF2933"/>
</dbReference>
<evidence type="ECO:0000256" key="2">
    <source>
        <dbReference type="SAM" id="Phobius"/>
    </source>
</evidence>
<dbReference type="RefSeq" id="WP_306762718.1">
    <property type="nucleotide sequence ID" value="NZ_CP118224.1"/>
</dbReference>
<keyword evidence="2" id="KW-0812">Transmembrane</keyword>
<dbReference type="PROSITE" id="PS50007">
    <property type="entry name" value="PIPLC_X_DOMAIN"/>
    <property type="match status" value="1"/>
</dbReference>
<name>A0AA50KQQ1_9GAMM</name>
<proteinExistence type="predicted"/>
<dbReference type="KEGG" id="ope:PU634_03715"/>
<keyword evidence="2" id="KW-0472">Membrane</keyword>
<evidence type="ECO:0000256" key="1">
    <source>
        <dbReference type="SAM" id="MobiDB-lite"/>
    </source>
</evidence>
<organism evidence="3 4">
    <name type="scientific">Oceanimonas pelagia</name>
    <dbReference type="NCBI Taxonomy" id="3028314"/>
    <lineage>
        <taxon>Bacteria</taxon>
        <taxon>Pseudomonadati</taxon>
        <taxon>Pseudomonadota</taxon>
        <taxon>Gammaproteobacteria</taxon>
        <taxon>Aeromonadales</taxon>
        <taxon>Aeromonadaceae</taxon>
        <taxon>Oceanimonas</taxon>
    </lineage>
</organism>
<dbReference type="EMBL" id="CP118224">
    <property type="protein sequence ID" value="WMC11478.1"/>
    <property type="molecule type" value="Genomic_DNA"/>
</dbReference>
<keyword evidence="2" id="KW-1133">Transmembrane helix</keyword>
<dbReference type="Pfam" id="PF11666">
    <property type="entry name" value="DUF2933"/>
    <property type="match status" value="1"/>
</dbReference>
<feature type="transmembrane region" description="Helical" evidence="2">
    <location>
        <begin position="35"/>
        <end position="54"/>
    </location>
</feature>
<evidence type="ECO:0000313" key="4">
    <source>
        <dbReference type="Proteomes" id="UP001223802"/>
    </source>
</evidence>
<keyword evidence="4" id="KW-1185">Reference proteome</keyword>
<feature type="transmembrane region" description="Helical" evidence="2">
    <location>
        <begin position="12"/>
        <end position="29"/>
    </location>
</feature>
<evidence type="ECO:0000313" key="3">
    <source>
        <dbReference type="EMBL" id="WMC11478.1"/>
    </source>
</evidence>
<reference evidence="3 4" key="1">
    <citation type="submission" date="2023-02" db="EMBL/GenBank/DDBJ databases">
        <title>Complete genome sequence of a novel bacterium Oceanimonas sp. NTOU-MSR1 isolated from marine coast sediment.</title>
        <authorList>
            <person name="Yang H.-T."/>
            <person name="Chen Y.-L."/>
            <person name="Ho Y.-N."/>
        </authorList>
    </citation>
    <scope>NUCLEOTIDE SEQUENCE [LARGE SCALE GENOMIC DNA]</scope>
    <source>
        <strain evidence="3 4">NTOU-MSR1</strain>
    </source>
</reference>
<dbReference type="AlphaFoldDB" id="A0AA50KQQ1"/>
<accession>A0AA50KQQ1</accession>
<sequence length="95" mass="11209">MNKKPSFLSTPRGWLILGVVASLTYFLLVEHKQHLFIFLPYLIFLLCPLMHLFMHRGHKHGEHHHHEPGADETKEEAYRRGLEQGRREAKDKPED</sequence>